<dbReference type="Proteomes" id="UP000242381">
    <property type="component" value="Unassembled WGS sequence"/>
</dbReference>
<comment type="subcellular location">
    <subcellularLocation>
        <location evidence="1">Membrane</location>
        <topology evidence="1">Multi-pass membrane protein</topology>
    </subcellularLocation>
</comment>
<feature type="transmembrane region" description="Helical" evidence="6">
    <location>
        <begin position="30"/>
        <end position="50"/>
    </location>
</feature>
<dbReference type="EMBL" id="KV921325">
    <property type="protein sequence ID" value="ORE18645.1"/>
    <property type="molecule type" value="Genomic_DNA"/>
</dbReference>
<evidence type="ECO:0000256" key="5">
    <source>
        <dbReference type="ARBA" id="ARBA00023136"/>
    </source>
</evidence>
<name>A0A1X0S2V6_RHIZD</name>
<dbReference type="VEuPathDB" id="FungiDB:BCV72DRAFT_22596"/>
<dbReference type="PANTHER" id="PTHR23291:SF32">
    <property type="entry name" value="BAX INHIBITOR 1"/>
    <property type="match status" value="1"/>
</dbReference>
<evidence type="ECO:0000256" key="4">
    <source>
        <dbReference type="ARBA" id="ARBA00022989"/>
    </source>
</evidence>
<protein>
    <recommendedName>
        <fullName evidence="9">Bax inhibitor family protein</fullName>
    </recommendedName>
</protein>
<feature type="transmembrane region" description="Helical" evidence="6">
    <location>
        <begin position="170"/>
        <end position="188"/>
    </location>
</feature>
<accession>A0A1X0S2V6</accession>
<evidence type="ECO:0000313" key="8">
    <source>
        <dbReference type="Proteomes" id="UP000242381"/>
    </source>
</evidence>
<sequence length="250" mass="27834">MSEKPNHYYYNSSNYNNNNALSRPVRRHLVNVYLTLAAMCAIATFGSHIGDYLGPSGTSIGSVGALGSMSMIRFTSINSNSRWGLLLAYSIFSGIAISTFISFILNWDPTGNIVFLSLTSAALVFLGFTLSALTSSRRSTMYVGALASSAISVLLWLSLANLFFFQSSSLFSFELYAGLLAFAGFVMYDTQMIIDRANAGNMDIPGHAIELFMDLYALFVRFANIFLKKEMERENDKRRRQRGGFRLQRE</sequence>
<keyword evidence="4 6" id="KW-1133">Transmembrane helix</keyword>
<gene>
    <name evidence="7" type="ORF">BCV71DRAFT_263628</name>
</gene>
<evidence type="ECO:0008006" key="9">
    <source>
        <dbReference type="Google" id="ProtNLM"/>
    </source>
</evidence>
<dbReference type="Pfam" id="PF01027">
    <property type="entry name" value="Bax1-I"/>
    <property type="match status" value="1"/>
</dbReference>
<feature type="transmembrane region" description="Helical" evidence="6">
    <location>
        <begin position="86"/>
        <end position="107"/>
    </location>
</feature>
<organism evidence="7 8">
    <name type="scientific">Rhizopus microsporus</name>
    <dbReference type="NCBI Taxonomy" id="58291"/>
    <lineage>
        <taxon>Eukaryota</taxon>
        <taxon>Fungi</taxon>
        <taxon>Fungi incertae sedis</taxon>
        <taxon>Mucoromycota</taxon>
        <taxon>Mucoromycotina</taxon>
        <taxon>Mucoromycetes</taxon>
        <taxon>Mucorales</taxon>
        <taxon>Mucorineae</taxon>
        <taxon>Rhizopodaceae</taxon>
        <taxon>Rhizopus</taxon>
    </lineage>
</organism>
<feature type="transmembrane region" description="Helical" evidence="6">
    <location>
        <begin position="140"/>
        <end position="164"/>
    </location>
</feature>
<dbReference type="AlphaFoldDB" id="A0A1X0S2V6"/>
<evidence type="ECO:0000256" key="2">
    <source>
        <dbReference type="ARBA" id="ARBA00010350"/>
    </source>
</evidence>
<dbReference type="InterPro" id="IPR006214">
    <property type="entry name" value="Bax_inhibitor_1-related"/>
</dbReference>
<evidence type="ECO:0000256" key="1">
    <source>
        <dbReference type="ARBA" id="ARBA00004141"/>
    </source>
</evidence>
<feature type="transmembrane region" description="Helical" evidence="6">
    <location>
        <begin position="113"/>
        <end position="133"/>
    </location>
</feature>
<dbReference type="OMA" id="SRDFIMH"/>
<keyword evidence="5 6" id="KW-0472">Membrane</keyword>
<proteinExistence type="inferred from homology"/>
<dbReference type="PANTHER" id="PTHR23291">
    <property type="entry name" value="BAX INHIBITOR-RELATED"/>
    <property type="match status" value="1"/>
</dbReference>
<evidence type="ECO:0000256" key="6">
    <source>
        <dbReference type="RuleBase" id="RU004379"/>
    </source>
</evidence>
<dbReference type="GO" id="GO:0016020">
    <property type="term" value="C:membrane"/>
    <property type="evidence" value="ECO:0007669"/>
    <property type="project" value="UniProtKB-SubCell"/>
</dbReference>
<reference evidence="7 8" key="1">
    <citation type="journal article" date="2016" name="Proc. Natl. Acad. Sci. U.S.A.">
        <title>Lipid metabolic changes in an early divergent fungus govern the establishment of a mutualistic symbiosis with endobacteria.</title>
        <authorList>
            <person name="Lastovetsky O.A."/>
            <person name="Gaspar M.L."/>
            <person name="Mondo S.J."/>
            <person name="LaButti K.M."/>
            <person name="Sandor L."/>
            <person name="Grigoriev I.V."/>
            <person name="Henry S.A."/>
            <person name="Pawlowska T.E."/>
        </authorList>
    </citation>
    <scope>NUCLEOTIDE SEQUENCE [LARGE SCALE GENOMIC DNA]</scope>
    <source>
        <strain evidence="7 8">ATCC 11559</strain>
    </source>
</reference>
<evidence type="ECO:0000256" key="3">
    <source>
        <dbReference type="ARBA" id="ARBA00022692"/>
    </source>
</evidence>
<keyword evidence="3 6" id="KW-0812">Transmembrane</keyword>
<comment type="similarity">
    <text evidence="2 6">Belongs to the BI1 family.</text>
</comment>
<evidence type="ECO:0000313" key="7">
    <source>
        <dbReference type="EMBL" id="ORE18645.1"/>
    </source>
</evidence>